<keyword evidence="2" id="KW-0812">Transmembrane</keyword>
<reference evidence="3 4" key="1">
    <citation type="journal article" date="2011" name="PLoS ONE">
        <title>Haloquadratum walsbyi: limited diversity in a global pond.</title>
        <authorList>
            <person name="Dyall-Smith M."/>
            <person name="Pfeiffer F."/>
            <person name="Klee K."/>
            <person name="Palm P."/>
            <person name="Gross K."/>
            <person name="Schuster S.C."/>
            <person name="Rampp M."/>
            <person name="Oesterhelt D."/>
        </authorList>
    </citation>
    <scope>NUCLEOTIDE SEQUENCE [LARGE SCALE GENOMIC DNA]</scope>
    <source>
        <strain evidence="4">DSM 16854 / JCM 12705 / C23</strain>
    </source>
</reference>
<protein>
    <submittedName>
        <fullName evidence="3">Uncharacterized protein</fullName>
    </submittedName>
</protein>
<proteinExistence type="predicted"/>
<organism evidence="3 4">
    <name type="scientific">Haloquadratum walsbyi (strain DSM 16854 / JCM 12705 / C23)</name>
    <dbReference type="NCBI Taxonomy" id="768065"/>
    <lineage>
        <taxon>Archaea</taxon>
        <taxon>Methanobacteriati</taxon>
        <taxon>Methanobacteriota</taxon>
        <taxon>Stenosarchaea group</taxon>
        <taxon>Halobacteria</taxon>
        <taxon>Halobacteriales</taxon>
        <taxon>Haloferacaceae</taxon>
        <taxon>Haloquadratum</taxon>
    </lineage>
</organism>
<evidence type="ECO:0000313" key="3">
    <source>
        <dbReference type="EMBL" id="CCC40447.1"/>
    </source>
</evidence>
<dbReference type="Proteomes" id="UP000007954">
    <property type="component" value="Chromosome"/>
</dbReference>
<feature type="compositionally biased region" description="Basic and acidic residues" evidence="1">
    <location>
        <begin position="157"/>
        <end position="166"/>
    </location>
</feature>
<feature type="transmembrane region" description="Helical" evidence="2">
    <location>
        <begin position="395"/>
        <end position="416"/>
    </location>
</feature>
<feature type="transmembrane region" description="Helical" evidence="2">
    <location>
        <begin position="422"/>
        <end position="444"/>
    </location>
</feature>
<dbReference type="AlphaFoldDB" id="G0LL07"/>
<gene>
    <name evidence="3" type="ordered locus">Hqrw_2610</name>
</gene>
<dbReference type="KEGG" id="hwc:Hqrw_2610"/>
<feature type="compositionally biased region" description="Basic and acidic residues" evidence="1">
    <location>
        <begin position="175"/>
        <end position="184"/>
    </location>
</feature>
<feature type="compositionally biased region" description="Basic and acidic residues" evidence="1">
    <location>
        <begin position="211"/>
        <end position="220"/>
    </location>
</feature>
<feature type="region of interest" description="Disordered" evidence="1">
    <location>
        <begin position="148"/>
        <end position="234"/>
    </location>
</feature>
<feature type="compositionally biased region" description="Basic and acidic residues" evidence="1">
    <location>
        <begin position="193"/>
        <end position="202"/>
    </location>
</feature>
<dbReference type="HOGENOM" id="CLU_579538_0_0_2"/>
<name>G0LL07_HALWC</name>
<keyword evidence="2" id="KW-1133">Transmembrane helix</keyword>
<sequence>MASRYLGVFNRYDLFGKSIPGATLTAGIILISPNDNLPTQYGNNPTLIELVALIAAALAIGLLIGEAIHMFARVTERFLLNVGRRLIKFGRKLKDSVLSLTGSLKILELKLKPNYDFNTDDLDKKVGDNERPGSMDHPDAEEVAKLIQSDSVSSDSDSEKGDKPIRIDSVSSDLDIEKGDKLVPDDSVSSDSDSEKGDKLVPDDSVSSDSDSEKGNKLVPDDSVSSDPDEDKTANQEEVGLINVLEHPSNILRLQPGIYKSIPEIMVQILQWVSYVIVNVITIPLRKILNTTVWFSGWVVDKLYPVFQRHRVLFQVWISSNYDYTYPEHLDRWEPSDPVLARKLDEQCSEIHDIKLKQRESPPDESFYTFVAANVGQNSETLSQRFQNLYSFCRSMWVVFSIILIIYTLSIYLAIIDTDSSRYILISSILFVLILLFLTSTGTYKKLYIKYLISEMSVLEKYETSTTETDQ</sequence>
<evidence type="ECO:0000256" key="1">
    <source>
        <dbReference type="SAM" id="MobiDB-lite"/>
    </source>
</evidence>
<feature type="transmembrane region" description="Helical" evidence="2">
    <location>
        <begin position="51"/>
        <end position="72"/>
    </location>
</feature>
<dbReference type="EMBL" id="FR746099">
    <property type="protein sequence ID" value="CCC40447.1"/>
    <property type="molecule type" value="Genomic_DNA"/>
</dbReference>
<evidence type="ECO:0000313" key="4">
    <source>
        <dbReference type="Proteomes" id="UP000007954"/>
    </source>
</evidence>
<dbReference type="OrthoDB" id="346521at2157"/>
<accession>G0LL07</accession>
<keyword evidence="2" id="KW-0472">Membrane</keyword>
<evidence type="ECO:0000256" key="2">
    <source>
        <dbReference type="SAM" id="Phobius"/>
    </source>
</evidence>
<feature type="transmembrane region" description="Helical" evidence="2">
    <location>
        <begin position="12"/>
        <end position="31"/>
    </location>
</feature>
<dbReference type="GeneID" id="12447336"/>
<dbReference type="RefSeq" id="WP_014556064.1">
    <property type="nucleotide sequence ID" value="NC_017459.1"/>
</dbReference>